<keyword evidence="4" id="KW-0378">Hydrolase</keyword>
<evidence type="ECO:0000313" key="5">
    <source>
        <dbReference type="Proteomes" id="UP001172756"/>
    </source>
</evidence>
<evidence type="ECO:0000313" key="4">
    <source>
        <dbReference type="EMBL" id="MDN4482263.1"/>
    </source>
</evidence>
<keyword evidence="4" id="KW-0326">Glycosidase</keyword>
<feature type="domain" description="Glycoside hydrolase 35 catalytic" evidence="3">
    <location>
        <begin position="49"/>
        <end position="398"/>
    </location>
</feature>
<dbReference type="SUPFAM" id="SSF51445">
    <property type="entry name" value="(Trans)glycosidases"/>
    <property type="match status" value="1"/>
</dbReference>
<dbReference type="InterPro" id="IPR031330">
    <property type="entry name" value="Gly_Hdrlase_35_cat"/>
</dbReference>
<comment type="caution">
    <text evidence="4">The sequence shown here is derived from an EMBL/GenBank/DDBJ whole genome shotgun (WGS) entry which is preliminary data.</text>
</comment>
<dbReference type="InterPro" id="IPR001944">
    <property type="entry name" value="Glycoside_Hdrlase_35"/>
</dbReference>
<protein>
    <submittedName>
        <fullName evidence="4">Beta-galactosidase</fullName>
        <ecNumber evidence="4">3.2.1.23</ecNumber>
    </submittedName>
</protein>
<dbReference type="Gene3D" id="3.20.20.80">
    <property type="entry name" value="Glycosidases"/>
    <property type="match status" value="1"/>
</dbReference>
<dbReference type="EMBL" id="JAUHQB010000001">
    <property type="protein sequence ID" value="MDN4482263.1"/>
    <property type="molecule type" value="Genomic_DNA"/>
</dbReference>
<gene>
    <name evidence="4" type="ORF">QQ002_01760</name>
</gene>
<evidence type="ECO:0000259" key="3">
    <source>
        <dbReference type="Pfam" id="PF01301"/>
    </source>
</evidence>
<evidence type="ECO:0000256" key="1">
    <source>
        <dbReference type="ARBA" id="ARBA00009809"/>
    </source>
</evidence>
<dbReference type="GO" id="GO:0005975">
    <property type="term" value="P:carbohydrate metabolic process"/>
    <property type="evidence" value="ECO:0007669"/>
    <property type="project" value="InterPro"/>
</dbReference>
<organism evidence="4 5">
    <name type="scientific">Demequina lignilytica</name>
    <dbReference type="NCBI Taxonomy" id="3051663"/>
    <lineage>
        <taxon>Bacteria</taxon>
        <taxon>Bacillati</taxon>
        <taxon>Actinomycetota</taxon>
        <taxon>Actinomycetes</taxon>
        <taxon>Micrococcales</taxon>
        <taxon>Demequinaceae</taxon>
        <taxon>Demequina</taxon>
    </lineage>
</organism>
<sequence length="786" mass="85926">MTIAARGDEQAAVREAVRVPRPAPLAPAPLDLGDAPGTPGRLEVSTRCLLRDGTPWIPVMGEYHFSRDLPERWERELRKMRAGGVDVVATYLIWILHEEIEGDLRWDAALDVRRFVEIAHRVGLKVILRIGPWVHGETRNGGYPDWLQDLPVAHRTDDPAYLEHVRRWIDAIAEQTQGLFHGPERPDAPVIGVQVENELYDQPGHLATLRRLCEDAGMRASLWTATGWGGAQLPARAVLPVYAGYSDGFWEEYDVEWPAFGAMHFTFNEHRDDLTVGADLRAEAAVVEDDAALGAGDPWPYATCELGGGMTVAYHRRPHVDPEDVAALALTKLGSGSSWQGYYLYHGGTHVIGERSTTQESHATGYPNDVPVLDYDFFAPLGAQGQQRPHFHQLRRQHLFLRSFGASLAPLPAVVPEQRPGGPRWSVRHDGERGYLFLNNHQPAVEALPSLVDVGFTVEGSDRTVTVPVAPIRIPADATAIWPLRQPCGAIPALTATAQLVTRIEVGGRTVVVLAAADGIDVELQLEGVLESDVAGASVERRGDLLLVRPDREPGPDCVVSVGDTDLVVLTGAQADTVWRGDIGGRDTVVLWDGEAWFDDDGFRIVPNHRSDVVLALPALAAPPVGADGPFVRHAVPAAPAAHVVPLPEQPDPTMAPVRADAATSRRSAPTDDDFAGLAPVSIAIDDSWFDGVEQLILSVDWFGDVARLYVGETLVADQFFSGRRLELDLMPHRAAIRAHGLRVKAFAWRPGYGIHLDRRVRTALWRPVLELRSAEARPVVTVAVS</sequence>
<dbReference type="PRINTS" id="PR00742">
    <property type="entry name" value="GLHYDRLASE35"/>
</dbReference>
<reference evidence="4 5" key="1">
    <citation type="submission" date="2023-06" db="EMBL/GenBank/DDBJ databases">
        <title>SYSU T0a273.</title>
        <authorList>
            <person name="Gao L."/>
            <person name="Fang B.-Z."/>
            <person name="Li W.-J."/>
        </authorList>
    </citation>
    <scope>NUCLEOTIDE SEQUENCE [LARGE SCALE GENOMIC DNA]</scope>
    <source>
        <strain evidence="4 5">SYSU T0a273</strain>
    </source>
</reference>
<dbReference type="Proteomes" id="UP001172756">
    <property type="component" value="Unassembled WGS sequence"/>
</dbReference>
<proteinExistence type="inferred from homology"/>
<name>A0AB35MER4_9MICO</name>
<dbReference type="EC" id="3.2.1.23" evidence="4"/>
<dbReference type="GO" id="GO:0004565">
    <property type="term" value="F:beta-galactosidase activity"/>
    <property type="evidence" value="ECO:0007669"/>
    <property type="project" value="UniProtKB-EC"/>
</dbReference>
<accession>A0AB35MER4</accession>
<dbReference type="PANTHER" id="PTHR23421">
    <property type="entry name" value="BETA-GALACTOSIDASE RELATED"/>
    <property type="match status" value="1"/>
</dbReference>
<dbReference type="InterPro" id="IPR017853">
    <property type="entry name" value="GH"/>
</dbReference>
<dbReference type="RefSeq" id="WP_301159446.1">
    <property type="nucleotide sequence ID" value="NZ_JAUHQB010000001.1"/>
</dbReference>
<dbReference type="Pfam" id="PF01301">
    <property type="entry name" value="Glyco_hydro_35"/>
    <property type="match status" value="1"/>
</dbReference>
<dbReference type="AlphaFoldDB" id="A0AB35MER4"/>
<comment type="similarity">
    <text evidence="1 2">Belongs to the glycosyl hydrolase 35 family.</text>
</comment>
<evidence type="ECO:0000256" key="2">
    <source>
        <dbReference type="RuleBase" id="RU003679"/>
    </source>
</evidence>